<comment type="caution">
    <text evidence="1">The sequence shown here is derived from an EMBL/GenBank/DDBJ whole genome shotgun (WGS) entry which is preliminary data.</text>
</comment>
<dbReference type="OrthoDB" id="6007796at2"/>
<evidence type="ECO:0000313" key="2">
    <source>
        <dbReference type="Proteomes" id="UP000239865"/>
    </source>
</evidence>
<sequence>MTAATASARSTARFRLARDLRLQLTVVGDTVLAAVCPVMGDGAPEHYSLTRCDRDQVSSVPTHCMVFGNTAIPADDDTRVAIIAWLREHDIAVREVP</sequence>
<evidence type="ECO:0000313" key="1">
    <source>
        <dbReference type="EMBL" id="PPU72273.1"/>
    </source>
</evidence>
<dbReference type="AlphaFoldDB" id="A0A2S7DEM0"/>
<gene>
    <name evidence="1" type="ORF">XmelCFBP4644_12405</name>
</gene>
<dbReference type="EMBL" id="MDEH01000006">
    <property type="protein sequence ID" value="PPU72273.1"/>
    <property type="molecule type" value="Genomic_DNA"/>
</dbReference>
<organism evidence="1 2">
    <name type="scientific">Xanthomonas melonis</name>
    <dbReference type="NCBI Taxonomy" id="56456"/>
    <lineage>
        <taxon>Bacteria</taxon>
        <taxon>Pseudomonadati</taxon>
        <taxon>Pseudomonadota</taxon>
        <taxon>Gammaproteobacteria</taxon>
        <taxon>Lysobacterales</taxon>
        <taxon>Lysobacteraceae</taxon>
        <taxon>Xanthomonas</taxon>
    </lineage>
</organism>
<protein>
    <submittedName>
        <fullName evidence="1">Uncharacterized protein</fullName>
    </submittedName>
</protein>
<accession>A0A2S7DEM0</accession>
<dbReference type="RefSeq" id="WP_104587532.1">
    <property type="nucleotide sequence ID" value="NZ_JAJGQH010000008.1"/>
</dbReference>
<dbReference type="Proteomes" id="UP000239865">
    <property type="component" value="Unassembled WGS sequence"/>
</dbReference>
<name>A0A2S7DEM0_9XANT</name>
<reference evidence="1 2" key="1">
    <citation type="submission" date="2016-08" db="EMBL/GenBank/DDBJ databases">
        <authorList>
            <person name="Seilhamer J.J."/>
        </authorList>
    </citation>
    <scope>NUCLEOTIDE SEQUENCE [LARGE SCALE GENOMIC DNA]</scope>
    <source>
        <strain evidence="1 2">CFBP4644</strain>
    </source>
</reference>
<proteinExistence type="predicted"/>